<evidence type="ECO:0000256" key="2">
    <source>
        <dbReference type="ARBA" id="ARBA00006293"/>
    </source>
</evidence>
<evidence type="ECO:0000256" key="3">
    <source>
        <dbReference type="ARBA" id="ARBA00022692"/>
    </source>
</evidence>
<dbReference type="GO" id="GO:0000139">
    <property type="term" value="C:Golgi membrane"/>
    <property type="evidence" value="ECO:0007669"/>
    <property type="project" value="TreeGrafter"/>
</dbReference>
<organism evidence="7 8">
    <name type="scientific">Candida boidinii</name>
    <name type="common">Yeast</name>
    <dbReference type="NCBI Taxonomy" id="5477"/>
    <lineage>
        <taxon>Eukaryota</taxon>
        <taxon>Fungi</taxon>
        <taxon>Dikarya</taxon>
        <taxon>Ascomycota</taxon>
        <taxon>Saccharomycotina</taxon>
        <taxon>Pichiomycetes</taxon>
        <taxon>Pichiales</taxon>
        <taxon>Pichiaceae</taxon>
        <taxon>Ogataea</taxon>
        <taxon>Ogataea/Candida clade</taxon>
    </lineage>
</organism>
<gene>
    <name evidence="7" type="ORF">Cboi02_000483300</name>
</gene>
<evidence type="ECO:0000313" key="8">
    <source>
        <dbReference type="Proteomes" id="UP001165120"/>
    </source>
</evidence>
<proteinExistence type="inferred from homology"/>
<feature type="transmembrane region" description="Helical" evidence="6">
    <location>
        <begin position="273"/>
        <end position="290"/>
    </location>
</feature>
<dbReference type="Pfam" id="PF05216">
    <property type="entry name" value="UNC-50"/>
    <property type="match status" value="1"/>
</dbReference>
<feature type="transmembrane region" description="Helical" evidence="6">
    <location>
        <begin position="137"/>
        <end position="155"/>
    </location>
</feature>
<feature type="transmembrane region" description="Helical" evidence="6">
    <location>
        <begin position="332"/>
        <end position="353"/>
    </location>
</feature>
<dbReference type="EMBL" id="BSXN01002093">
    <property type="protein sequence ID" value="GME75561.1"/>
    <property type="molecule type" value="Genomic_DNA"/>
</dbReference>
<feature type="transmembrane region" description="Helical" evidence="6">
    <location>
        <begin position="167"/>
        <end position="190"/>
    </location>
</feature>
<feature type="transmembrane region" description="Helical" evidence="6">
    <location>
        <begin position="302"/>
        <end position="320"/>
    </location>
</feature>
<protein>
    <submittedName>
        <fullName evidence="7">Unnamed protein product</fullName>
    </submittedName>
</protein>
<keyword evidence="8" id="KW-1185">Reference proteome</keyword>
<dbReference type="PANTHER" id="PTHR12841">
    <property type="entry name" value="PROTEIN UNC-50 HOMOLOG"/>
    <property type="match status" value="1"/>
</dbReference>
<accession>A0A9W6T5H5</accession>
<reference evidence="7" key="1">
    <citation type="submission" date="2023-04" db="EMBL/GenBank/DDBJ databases">
        <title>Candida boidinii NBRC 10035.</title>
        <authorList>
            <person name="Ichikawa N."/>
            <person name="Sato H."/>
            <person name="Tonouchi N."/>
        </authorList>
    </citation>
    <scope>NUCLEOTIDE SEQUENCE</scope>
    <source>
        <strain evidence="7">NBRC 10035</strain>
    </source>
</reference>
<sequence>MSKRGLDISTGVTKGNILPLTEDDLIESRNNRGSIPDDLNSVANSIPSTIGSTTLNSFANNTRSKSRLHPNKKKSRKFYSTFKIPTYFRRLFRPPTLDFETAVWEMANLIMQPKRVYRSLYYHKQTKNTWSRDDPSFVILLSFLLVISAICWGITYTPELLSIIKLIIYMVVVDFLFTGIIIATIGWVLANKIFENKTVSVSGNSTFGNSGNSGMISNSGFLSNWLGNNGSNNSNSIFIRISKAIVGFIITLIPNDSILEWAYCFDVHCNSYLIVWLMLYLVQYILLPLLRMNNWLSILIGNTLYLVTASYYFVVTFYGYNSLPFLRRTELLLIPIPIFIIVWILFNVSGFNLSAYMCDVYFN</sequence>
<name>A0A9W6T5H5_CANBO</name>
<dbReference type="Proteomes" id="UP001165120">
    <property type="component" value="Unassembled WGS sequence"/>
</dbReference>
<comment type="similarity">
    <text evidence="2">Belongs to the unc-50 family.</text>
</comment>
<evidence type="ECO:0000256" key="6">
    <source>
        <dbReference type="SAM" id="Phobius"/>
    </source>
</evidence>
<evidence type="ECO:0000256" key="4">
    <source>
        <dbReference type="ARBA" id="ARBA00022989"/>
    </source>
</evidence>
<keyword evidence="4 6" id="KW-1133">Transmembrane helix</keyword>
<comment type="subcellular location">
    <subcellularLocation>
        <location evidence="1">Membrane</location>
        <topology evidence="1">Multi-pass membrane protein</topology>
    </subcellularLocation>
</comment>
<dbReference type="OrthoDB" id="10027013at2759"/>
<keyword evidence="5 6" id="KW-0472">Membrane</keyword>
<evidence type="ECO:0000313" key="7">
    <source>
        <dbReference type="EMBL" id="GME75561.1"/>
    </source>
</evidence>
<dbReference type="PANTHER" id="PTHR12841:SF6">
    <property type="entry name" value="PROTEIN UNC-50 HOMOLOG"/>
    <property type="match status" value="1"/>
</dbReference>
<dbReference type="InterPro" id="IPR007881">
    <property type="entry name" value="UNC-50"/>
</dbReference>
<keyword evidence="3 6" id="KW-0812">Transmembrane</keyword>
<evidence type="ECO:0000256" key="5">
    <source>
        <dbReference type="ARBA" id="ARBA00023136"/>
    </source>
</evidence>
<evidence type="ECO:0000256" key="1">
    <source>
        <dbReference type="ARBA" id="ARBA00004141"/>
    </source>
</evidence>
<comment type="caution">
    <text evidence="7">The sequence shown here is derived from an EMBL/GenBank/DDBJ whole genome shotgun (WGS) entry which is preliminary data.</text>
</comment>
<feature type="transmembrane region" description="Helical" evidence="6">
    <location>
        <begin position="237"/>
        <end position="253"/>
    </location>
</feature>
<dbReference type="AlphaFoldDB" id="A0A9W6T5H5"/>